<dbReference type="EMBL" id="CVVU01000040">
    <property type="protein sequence ID" value="CRO17319.1"/>
    <property type="molecule type" value="Genomic_DNA"/>
</dbReference>
<comment type="caution">
    <text evidence="1">The sequence shown here is derived from an EMBL/GenBank/DDBJ whole genome shotgun (WGS) entry which is preliminary data.</text>
</comment>
<evidence type="ECO:0000313" key="1">
    <source>
        <dbReference type="EMBL" id="CRO17319.1"/>
    </source>
</evidence>
<sequence>MKLKSISIFAILTLYYNITLCVAEEPKSYFPPGDYYRTGNSGLLTISPLFEGLQKFRIRSTGHNAHACGLNGTIESGHVQVDVRGIGDMSCDVVFKLNDDRITIEKGAASRDCQGFCGAAAGFTGTYWKPSPICEPASIKFNDKQVKKALKNNETEKAYWISRKLITECRDMFEGFGYLSRVFHTAHLSLSAKNHQCKKILEKGSFFRDLKREYLPEKMQNEYDKYSTEFNRLESECEQSMK</sequence>
<organism evidence="1 2">
    <name type="scientific">Pseudomonas aeruginosa</name>
    <dbReference type="NCBI Taxonomy" id="287"/>
    <lineage>
        <taxon>Bacteria</taxon>
        <taxon>Pseudomonadati</taxon>
        <taxon>Pseudomonadota</taxon>
        <taxon>Gammaproteobacteria</taxon>
        <taxon>Pseudomonadales</taxon>
        <taxon>Pseudomonadaceae</taxon>
        <taxon>Pseudomonas</taxon>
    </lineage>
</organism>
<dbReference type="Proteomes" id="UP000045039">
    <property type="component" value="Unassembled WGS sequence"/>
</dbReference>
<evidence type="ECO:0000313" key="2">
    <source>
        <dbReference type="Proteomes" id="UP000045039"/>
    </source>
</evidence>
<gene>
    <name evidence="1" type="ORF">PAERUG_P19_London_7_VIM_2_05_10_00973</name>
</gene>
<dbReference type="AlphaFoldDB" id="A0A9P1R1W9"/>
<dbReference type="RefSeq" id="WP_003124676.1">
    <property type="nucleotide sequence ID" value="NZ_CAADKA010000005.1"/>
</dbReference>
<proteinExistence type="predicted"/>
<accession>A0A9P1R1W9</accession>
<reference evidence="2" key="1">
    <citation type="submission" date="2015-06" db="EMBL/GenBank/DDBJ databases">
        <authorList>
            <person name="Radhakrishnan Rajesh"/>
            <person name="Underwood Anthony"/>
            <person name="Al-Shahib Ali"/>
        </authorList>
    </citation>
    <scope>NUCLEOTIDE SEQUENCE [LARGE SCALE GENOMIC DNA]</scope>
    <source>
        <strain evidence="2">P19_London_7_VIM_2_05_10</strain>
    </source>
</reference>
<protein>
    <submittedName>
        <fullName evidence="1">Uncharacterized protein</fullName>
    </submittedName>
</protein>
<name>A0A9P1R1W9_PSEAI</name>